<proteinExistence type="predicted"/>
<protein>
    <submittedName>
        <fullName evidence="2">Putative ovule protein</fullName>
    </submittedName>
</protein>
<keyword evidence="1" id="KW-0472">Membrane</keyword>
<organism evidence="2">
    <name type="scientific">Solanum chacoense</name>
    <name type="common">Chaco potato</name>
    <dbReference type="NCBI Taxonomy" id="4108"/>
    <lineage>
        <taxon>Eukaryota</taxon>
        <taxon>Viridiplantae</taxon>
        <taxon>Streptophyta</taxon>
        <taxon>Embryophyta</taxon>
        <taxon>Tracheophyta</taxon>
        <taxon>Spermatophyta</taxon>
        <taxon>Magnoliopsida</taxon>
        <taxon>eudicotyledons</taxon>
        <taxon>Gunneridae</taxon>
        <taxon>Pentapetalae</taxon>
        <taxon>asterids</taxon>
        <taxon>lamiids</taxon>
        <taxon>Solanales</taxon>
        <taxon>Solanaceae</taxon>
        <taxon>Solanoideae</taxon>
        <taxon>Solaneae</taxon>
        <taxon>Solanum</taxon>
    </lineage>
</organism>
<evidence type="ECO:0000256" key="1">
    <source>
        <dbReference type="SAM" id="Phobius"/>
    </source>
</evidence>
<evidence type="ECO:0000313" key="2">
    <source>
        <dbReference type="EMBL" id="JAP12308.1"/>
    </source>
</evidence>
<reference evidence="2" key="1">
    <citation type="submission" date="2015-12" db="EMBL/GenBank/DDBJ databases">
        <title>Gene expression during late stages of embryo sac development: a critical building block for successful pollen-pistil interactions.</title>
        <authorList>
            <person name="Liu Y."/>
            <person name="Joly V."/>
            <person name="Sabar M."/>
            <person name="Matton D.P."/>
        </authorList>
    </citation>
    <scope>NUCLEOTIDE SEQUENCE</scope>
</reference>
<dbReference type="EMBL" id="GEDG01029811">
    <property type="protein sequence ID" value="JAP12308.1"/>
    <property type="molecule type" value="Transcribed_RNA"/>
</dbReference>
<keyword evidence="1" id="KW-1133">Transmembrane helix</keyword>
<keyword evidence="1" id="KW-0812">Transmembrane</keyword>
<dbReference type="AlphaFoldDB" id="A0A0V0GVU9"/>
<name>A0A0V0GVU9_SOLCH</name>
<feature type="transmembrane region" description="Helical" evidence="1">
    <location>
        <begin position="37"/>
        <end position="56"/>
    </location>
</feature>
<accession>A0A0V0GVU9</accession>
<sequence length="77" mass="9254">MQYFFLKMVVHKHHVRKIHKGEKSRFYLNKNIEVVDLWILFALCSCLLLFFLLLHFHISQHPISLQHTCSSSVFKVQ</sequence>